<gene>
    <name evidence="2" type="ORF">BEL07_07955</name>
</gene>
<evidence type="ECO:0000313" key="2">
    <source>
        <dbReference type="EMBL" id="OFJ54336.1"/>
    </source>
</evidence>
<dbReference type="OrthoDB" id="9795306at2"/>
<proteinExistence type="predicted"/>
<dbReference type="AlphaFoldDB" id="A0A1E8Q7B4"/>
<protein>
    <submittedName>
        <fullName evidence="2">Glyoxalase</fullName>
    </submittedName>
</protein>
<dbReference type="Gene3D" id="3.10.180.10">
    <property type="entry name" value="2,3-Dihydroxybiphenyl 1,2-Dioxygenase, domain 1"/>
    <property type="match status" value="3"/>
</dbReference>
<dbReference type="InterPro" id="IPR052164">
    <property type="entry name" value="Anthracycline_SecMetBiosynth"/>
</dbReference>
<accession>A0A1E8Q7B4</accession>
<keyword evidence="3" id="KW-1185">Reference proteome</keyword>
<evidence type="ECO:0000259" key="1">
    <source>
        <dbReference type="PROSITE" id="PS51819"/>
    </source>
</evidence>
<dbReference type="Pfam" id="PF18029">
    <property type="entry name" value="Glyoxalase_6"/>
    <property type="match status" value="2"/>
</dbReference>
<dbReference type="EMBL" id="MCHX01000014">
    <property type="protein sequence ID" value="OFJ54336.1"/>
    <property type="molecule type" value="Genomic_DNA"/>
</dbReference>
<feature type="domain" description="VOC" evidence="1">
    <location>
        <begin position="317"/>
        <end position="423"/>
    </location>
</feature>
<dbReference type="RefSeq" id="WP_070352549.1">
    <property type="nucleotide sequence ID" value="NZ_CP043474.1"/>
</dbReference>
<dbReference type="PROSITE" id="PS51819">
    <property type="entry name" value="VOC"/>
    <property type="match status" value="3"/>
</dbReference>
<organism evidence="2 3">
    <name type="scientific">Mycolicibacterium grossiae</name>
    <dbReference type="NCBI Taxonomy" id="1552759"/>
    <lineage>
        <taxon>Bacteria</taxon>
        <taxon>Bacillati</taxon>
        <taxon>Actinomycetota</taxon>
        <taxon>Actinomycetes</taxon>
        <taxon>Mycobacteriales</taxon>
        <taxon>Mycobacteriaceae</taxon>
        <taxon>Mycolicibacterium</taxon>
    </lineage>
</organism>
<dbReference type="Proteomes" id="UP000178953">
    <property type="component" value="Unassembled WGS sequence"/>
</dbReference>
<evidence type="ECO:0000313" key="3">
    <source>
        <dbReference type="Proteomes" id="UP000178953"/>
    </source>
</evidence>
<sequence length="423" mass="43836">MNADGRDPLAVLRDGDTPVDPDPAFAARLRARLQSALSLPTTGDLTMAGTDAALADLARTAALVPRPAALPYLAVRGAADAIAWYADAFGAALADEPIRMPDGRIGHAELALAGGTLYLADEFPELGLSAPAPQAVSVSLVLEVDDADAALARAAAAGATVERDAADAHGARSAAVVDPFGHRWILSGPVRVVERIRHGDLGYASVWTTDPERTAAFYGRVLGWEVDRASRRVTNTVAPLGIVAMPGPPTLFCCYAVDDVQAARRAIVEAGGDAGEVQQTPHGPTVDATDPAGTAFAVFEPTGTEALPALNGAGPGELSYLTYLVADSAAFRAFYGRVLGWSFAPGRIDDGWEVRDARPMSGAAGGSDQPAAVPMWTVTDIGAAVTEVVQAGGTVLEEPSQQSYGLSALCTDDQGNRFYLGQF</sequence>
<dbReference type="PANTHER" id="PTHR33993:SF14">
    <property type="entry name" value="GB|AAF24581.1"/>
    <property type="match status" value="1"/>
</dbReference>
<comment type="caution">
    <text evidence="2">The sequence shown here is derived from an EMBL/GenBank/DDBJ whole genome shotgun (WGS) entry which is preliminary data.</text>
</comment>
<dbReference type="InterPro" id="IPR029068">
    <property type="entry name" value="Glyas_Bleomycin-R_OHBP_Dase"/>
</dbReference>
<reference evidence="2 3" key="1">
    <citation type="submission" date="2016-09" db="EMBL/GenBank/DDBJ databases">
        <title>genome sequence of Mycobacterium sp. 739 SCH.</title>
        <authorList>
            <person name="Greninger A.L."/>
            <person name="Qin X."/>
            <person name="Jerome K."/>
            <person name="Vora S."/>
            <person name="Quinn K."/>
        </authorList>
    </citation>
    <scope>NUCLEOTIDE SEQUENCE [LARGE SCALE GENOMIC DNA]</scope>
    <source>
        <strain evidence="2 3">SCH</strain>
    </source>
</reference>
<dbReference type="Pfam" id="PF00903">
    <property type="entry name" value="Glyoxalase"/>
    <property type="match status" value="1"/>
</dbReference>
<dbReference type="InterPro" id="IPR004360">
    <property type="entry name" value="Glyas_Fos-R_dOase_dom"/>
</dbReference>
<dbReference type="InterPro" id="IPR037523">
    <property type="entry name" value="VOC_core"/>
</dbReference>
<dbReference type="SUPFAM" id="SSF54593">
    <property type="entry name" value="Glyoxalase/Bleomycin resistance protein/Dihydroxybiphenyl dioxygenase"/>
    <property type="match status" value="2"/>
</dbReference>
<dbReference type="PANTHER" id="PTHR33993">
    <property type="entry name" value="GLYOXALASE-RELATED"/>
    <property type="match status" value="1"/>
</dbReference>
<dbReference type="InterPro" id="IPR041581">
    <property type="entry name" value="Glyoxalase_6"/>
</dbReference>
<feature type="domain" description="VOC" evidence="1">
    <location>
        <begin position="66"/>
        <end position="189"/>
    </location>
</feature>
<feature type="domain" description="VOC" evidence="1">
    <location>
        <begin position="200"/>
        <end position="301"/>
    </location>
</feature>
<name>A0A1E8Q7B4_9MYCO</name>